<dbReference type="OrthoDB" id="8249012at2759"/>
<keyword evidence="2" id="KW-1185">Reference proteome</keyword>
<dbReference type="AlphaFoldDB" id="A0A1Y2CGQ7"/>
<comment type="caution">
    <text evidence="1">The sequence shown here is derived from an EMBL/GenBank/DDBJ whole genome shotgun (WGS) entry which is preliminary data.</text>
</comment>
<dbReference type="Pfam" id="PF07350">
    <property type="entry name" value="Gig2-like"/>
    <property type="match status" value="1"/>
</dbReference>
<dbReference type="PANTHER" id="PTHR30613">
    <property type="entry name" value="UNCHARACTERIZED PROTEIN YBIU-RELATED"/>
    <property type="match status" value="1"/>
</dbReference>
<dbReference type="InParanoid" id="A0A1Y2CGQ7"/>
<reference evidence="1 2" key="1">
    <citation type="submission" date="2016-07" db="EMBL/GenBank/DDBJ databases">
        <title>Pervasive Adenine N6-methylation of Active Genes in Fungi.</title>
        <authorList>
            <consortium name="DOE Joint Genome Institute"/>
            <person name="Mondo S.J."/>
            <person name="Dannebaum R.O."/>
            <person name="Kuo R.C."/>
            <person name="Labutti K."/>
            <person name="Haridas S."/>
            <person name="Kuo A."/>
            <person name="Salamov A."/>
            <person name="Ahrendt S.R."/>
            <person name="Lipzen A."/>
            <person name="Sullivan W."/>
            <person name="Andreopoulos W.B."/>
            <person name="Clum A."/>
            <person name="Lindquist E."/>
            <person name="Daum C."/>
            <person name="Ramamoorthy G.K."/>
            <person name="Gryganskyi A."/>
            <person name="Culley D."/>
            <person name="Magnuson J.K."/>
            <person name="James T.Y."/>
            <person name="O'Malley M.A."/>
            <person name="Stajich J.E."/>
            <person name="Spatafora J.W."/>
            <person name="Visel A."/>
            <person name="Grigoriev I.V."/>
        </authorList>
    </citation>
    <scope>NUCLEOTIDE SEQUENCE [LARGE SCALE GENOMIC DNA]</scope>
    <source>
        <strain evidence="1 2">62-1032</strain>
    </source>
</reference>
<gene>
    <name evidence="1" type="ORF">BCR35DRAFT_297286</name>
</gene>
<evidence type="ECO:0000313" key="2">
    <source>
        <dbReference type="Proteomes" id="UP000193467"/>
    </source>
</evidence>
<name>A0A1Y2CGQ7_9BASI</name>
<dbReference type="STRING" id="106004.A0A1Y2CGQ7"/>
<dbReference type="InterPro" id="IPR027443">
    <property type="entry name" value="IPNS-like_sf"/>
</dbReference>
<sequence length="536" mass="59434">MFSQRFQNTSRSISKCRAPVASTARLISTSAPSFAGATTEKQKKEGTIASVFASLSGAQENTLPSRFRDLKREMVGSEQHAETMLQAWRQVLKDLQPEVDAIVSKGPEVIPTVQYPGAETARKPLAEWMDAETLAEIRRRGVVRIKGVVSKEQALEWKESIKSYVKANPEVRGFPEDDKQVFELYWSKAQVEARAHPNLLNVQRTFLDGLFHAPHLKSINPSSTERAISLSNVVSYADRLRIRHPGDSKFALGPHIDGGGVERWEDPEFRSYWRSILEGTCDWRQHDAWSFGRDGQKLVAKGDLYEAPGGCSVFRPFQGWLSMSETGPNEGTLRVFPLLKEATAYIVLRPFFRPLIAATQLPDGTYPPEFLHSDNWVLDTDTSAFPGCSLGHSLELSPQTHPHLSLPTAMTSVPQVSPGDMVLWHDSIVHAVEAQHQGTGDSSVMYIPAIPLSQNNFSYVLQQRKAFLSGRVPFDFPGGEGEARFKGRATEKGIKSVEARQAMGLAPFEKTEGMTVAEKALIDECNAKVEALEAEV</sequence>
<dbReference type="PANTHER" id="PTHR30613:SF1">
    <property type="entry name" value="DUF1479 DOMAIN PROTEIN (AFU_ORTHOLOGUE AFUA_5G09280)"/>
    <property type="match status" value="1"/>
</dbReference>
<dbReference type="Gene3D" id="2.60.120.330">
    <property type="entry name" value="B-lactam Antibiotic, Isopenicillin N Synthase, Chain"/>
    <property type="match status" value="1"/>
</dbReference>
<organism evidence="1 2">
    <name type="scientific">Leucosporidium creatinivorum</name>
    <dbReference type="NCBI Taxonomy" id="106004"/>
    <lineage>
        <taxon>Eukaryota</taxon>
        <taxon>Fungi</taxon>
        <taxon>Dikarya</taxon>
        <taxon>Basidiomycota</taxon>
        <taxon>Pucciniomycotina</taxon>
        <taxon>Microbotryomycetes</taxon>
        <taxon>Leucosporidiales</taxon>
        <taxon>Leucosporidium</taxon>
    </lineage>
</organism>
<proteinExistence type="predicted"/>
<dbReference type="Proteomes" id="UP000193467">
    <property type="component" value="Unassembled WGS sequence"/>
</dbReference>
<accession>A0A1Y2CGQ7</accession>
<dbReference type="SUPFAM" id="SSF51197">
    <property type="entry name" value="Clavaminate synthase-like"/>
    <property type="match status" value="1"/>
</dbReference>
<dbReference type="InterPro" id="IPR010856">
    <property type="entry name" value="Gig2-like"/>
</dbReference>
<dbReference type="EMBL" id="MCGR01000121">
    <property type="protein sequence ID" value="ORY46228.1"/>
    <property type="molecule type" value="Genomic_DNA"/>
</dbReference>
<evidence type="ECO:0000313" key="1">
    <source>
        <dbReference type="EMBL" id="ORY46228.1"/>
    </source>
</evidence>
<evidence type="ECO:0008006" key="3">
    <source>
        <dbReference type="Google" id="ProtNLM"/>
    </source>
</evidence>
<protein>
    <recommendedName>
        <fullName evidence="3">DUF1479-domain-containing protein</fullName>
    </recommendedName>
</protein>